<protein>
    <submittedName>
        <fullName evidence="2">Ammonia monooxygenase</fullName>
    </submittedName>
</protein>
<organism evidence="2 3">
    <name type="scientific">Salinisphaera japonica YTM-1</name>
    <dbReference type="NCBI Taxonomy" id="1209778"/>
    <lineage>
        <taxon>Bacteria</taxon>
        <taxon>Pseudomonadati</taxon>
        <taxon>Pseudomonadota</taxon>
        <taxon>Gammaproteobacteria</taxon>
        <taxon>Salinisphaerales</taxon>
        <taxon>Salinisphaeraceae</taxon>
        <taxon>Salinisphaera</taxon>
    </lineage>
</organism>
<dbReference type="Proteomes" id="UP000285310">
    <property type="component" value="Unassembled WGS sequence"/>
</dbReference>
<dbReference type="GO" id="GO:0004497">
    <property type="term" value="F:monooxygenase activity"/>
    <property type="evidence" value="ECO:0007669"/>
    <property type="project" value="UniProtKB-KW"/>
</dbReference>
<dbReference type="OrthoDB" id="9809910at2"/>
<feature type="transmembrane region" description="Helical" evidence="1">
    <location>
        <begin position="118"/>
        <end position="137"/>
    </location>
</feature>
<dbReference type="GO" id="GO:0010468">
    <property type="term" value="P:regulation of gene expression"/>
    <property type="evidence" value="ECO:0007669"/>
    <property type="project" value="InterPro"/>
</dbReference>
<dbReference type="PANTHER" id="PTHR38457:SF1">
    <property type="entry name" value="REGULATOR ABRB-RELATED"/>
    <property type="match status" value="1"/>
</dbReference>
<name>A0A423PNM8_9GAMM</name>
<feature type="transmembrane region" description="Helical" evidence="1">
    <location>
        <begin position="149"/>
        <end position="170"/>
    </location>
</feature>
<feature type="transmembrane region" description="Helical" evidence="1">
    <location>
        <begin position="319"/>
        <end position="337"/>
    </location>
</feature>
<dbReference type="InterPro" id="IPR017516">
    <property type="entry name" value="AbrB_dup"/>
</dbReference>
<dbReference type="RefSeq" id="WP_123658462.1">
    <property type="nucleotide sequence ID" value="NZ_AYKG01000029.1"/>
</dbReference>
<dbReference type="InterPro" id="IPR007820">
    <property type="entry name" value="AbrB_fam"/>
</dbReference>
<dbReference type="InParanoid" id="A0A423PNM8"/>
<feature type="transmembrane region" description="Helical" evidence="1">
    <location>
        <begin position="6"/>
        <end position="25"/>
    </location>
</feature>
<keyword evidence="1" id="KW-0472">Membrane</keyword>
<keyword evidence="2" id="KW-0503">Monooxygenase</keyword>
<dbReference type="NCBIfam" id="TIGR03082">
    <property type="entry name" value="Gneg_AbrB_dup"/>
    <property type="match status" value="2"/>
</dbReference>
<dbReference type="GO" id="GO:0016020">
    <property type="term" value="C:membrane"/>
    <property type="evidence" value="ECO:0007669"/>
    <property type="project" value="InterPro"/>
</dbReference>
<dbReference type="FunCoup" id="A0A423PNM8">
    <property type="interactions" value="17"/>
</dbReference>
<accession>A0A423PNM8</accession>
<dbReference type="EMBL" id="AYKG01000029">
    <property type="protein sequence ID" value="ROO27189.1"/>
    <property type="molecule type" value="Genomic_DNA"/>
</dbReference>
<comment type="caution">
    <text evidence="2">The sequence shown here is derived from an EMBL/GenBank/DDBJ whole genome shotgun (WGS) entry which is preliminary data.</text>
</comment>
<evidence type="ECO:0000313" key="2">
    <source>
        <dbReference type="EMBL" id="ROO27189.1"/>
    </source>
</evidence>
<evidence type="ECO:0000256" key="1">
    <source>
        <dbReference type="SAM" id="Phobius"/>
    </source>
</evidence>
<gene>
    <name evidence="2" type="ORF">SAJA_09855</name>
</gene>
<dbReference type="AlphaFoldDB" id="A0A423PNM8"/>
<feature type="transmembrane region" description="Helical" evidence="1">
    <location>
        <begin position="209"/>
        <end position="226"/>
    </location>
</feature>
<reference evidence="2 3" key="1">
    <citation type="submission" date="2013-10" db="EMBL/GenBank/DDBJ databases">
        <title>Salinisphaera japonica YTM-1 Genome Sequencing.</title>
        <authorList>
            <person name="Lai Q."/>
            <person name="Li C."/>
            <person name="Shao Z."/>
        </authorList>
    </citation>
    <scope>NUCLEOTIDE SEQUENCE [LARGE SCALE GENOMIC DNA]</scope>
    <source>
        <strain evidence="2 3">YTM-1</strain>
    </source>
</reference>
<feature type="transmembrane region" description="Helical" evidence="1">
    <location>
        <begin position="264"/>
        <end position="289"/>
    </location>
</feature>
<keyword evidence="1" id="KW-0812">Transmembrane</keyword>
<dbReference type="PIRSF" id="PIRSF038991">
    <property type="entry name" value="Protein_AbrB"/>
    <property type="match status" value="1"/>
</dbReference>
<dbReference type="Pfam" id="PF05145">
    <property type="entry name" value="AbrB"/>
    <property type="match status" value="1"/>
</dbReference>
<keyword evidence="3" id="KW-1185">Reference proteome</keyword>
<feature type="transmembrane region" description="Helical" evidence="1">
    <location>
        <begin position="176"/>
        <end position="202"/>
    </location>
</feature>
<feature type="transmembrane region" description="Helical" evidence="1">
    <location>
        <begin position="232"/>
        <end position="252"/>
    </location>
</feature>
<keyword evidence="1" id="KW-1133">Transmembrane helix</keyword>
<proteinExistence type="predicted"/>
<evidence type="ECO:0000313" key="3">
    <source>
        <dbReference type="Proteomes" id="UP000285310"/>
    </source>
</evidence>
<dbReference type="PANTHER" id="PTHR38457">
    <property type="entry name" value="REGULATOR ABRB-RELATED"/>
    <property type="match status" value="1"/>
</dbReference>
<feature type="transmembrane region" description="Helical" evidence="1">
    <location>
        <begin position="86"/>
        <end position="106"/>
    </location>
</feature>
<keyword evidence="2" id="KW-0560">Oxidoreductase</keyword>
<sequence length="359" mass="37187">MRPSVRTVGAFVVFVIVSAAAGLGISAAGLPAGFLLGPMIVAVAFALAGTPLSVPPGMFQLAQVVIGLMIARSITTDLLGEIALEWPVFAAGVLSVIGVSFALGWWLAARQILPGPTAIWGTSPGAAVAMTLMSQAYGADERLVAFMQYLRVVLVVSSASLVAAWVGVPAQESSMFAHWFVALDTTALALTIGLGLACWLVARWWRFPAGALIVALVAGAVAQDIGGLTLTLPASIFAISFMVVGWGIGLRFTRETVRYAIKALPAVLASIVLLIVVCAGIAGLLVVFADVDPLTAFLATSPGGADTVGIIASTTHVDVAYVMAMQLARFLAVTLIGPPLARWLTHRAGFEPVTSAPRR</sequence>